<gene>
    <name evidence="2" type="ORF">FD13_GL000052</name>
</gene>
<evidence type="ECO:0000259" key="1">
    <source>
        <dbReference type="Pfam" id="PF08818"/>
    </source>
</evidence>
<proteinExistence type="predicted"/>
<dbReference type="Proteomes" id="UP000051589">
    <property type="component" value="Unassembled WGS sequence"/>
</dbReference>
<dbReference type="SUPFAM" id="SSF159888">
    <property type="entry name" value="YdhG-like"/>
    <property type="match status" value="1"/>
</dbReference>
<sequence length="114" mass="12641">MSPIPGYIAQAPAAQQAQLTAMYHLLQAALPDATEKMSYGMPAFYQDKPVAYFGATKHHLGFYPTSSPIVQFRTDLAAYPTSKGAVQFAYDQPLPEDLITAMVQFRLKEIQNNQ</sequence>
<dbReference type="EMBL" id="AYZH01000001">
    <property type="protein sequence ID" value="KRN03271.1"/>
    <property type="molecule type" value="Genomic_DNA"/>
</dbReference>
<dbReference type="RefSeq" id="WP_061775678.1">
    <property type="nucleotide sequence ID" value="NZ_AYZH01000001.1"/>
</dbReference>
<accession>A0A0R2DR14</accession>
<organism evidence="2 3">
    <name type="scientific">Levilactobacillus senmaizukei DSM 21775 = NBRC 103853</name>
    <dbReference type="NCBI Taxonomy" id="1423803"/>
    <lineage>
        <taxon>Bacteria</taxon>
        <taxon>Bacillati</taxon>
        <taxon>Bacillota</taxon>
        <taxon>Bacilli</taxon>
        <taxon>Lactobacillales</taxon>
        <taxon>Lactobacillaceae</taxon>
        <taxon>Levilactobacillus</taxon>
    </lineage>
</organism>
<dbReference type="Gene3D" id="3.90.1150.200">
    <property type="match status" value="1"/>
</dbReference>
<keyword evidence="3" id="KW-1185">Reference proteome</keyword>
<evidence type="ECO:0000313" key="2">
    <source>
        <dbReference type="EMBL" id="KRN03271.1"/>
    </source>
</evidence>
<dbReference type="Pfam" id="PF08818">
    <property type="entry name" value="DUF1801"/>
    <property type="match status" value="1"/>
</dbReference>
<dbReference type="PATRIC" id="fig|1423803.3.peg.50"/>
<dbReference type="STRING" id="1423803.FD13_GL000052"/>
<dbReference type="InterPro" id="IPR014922">
    <property type="entry name" value="YdhG-like"/>
</dbReference>
<dbReference type="AlphaFoldDB" id="A0A0R2DR14"/>
<feature type="domain" description="YdhG-like" evidence="1">
    <location>
        <begin position="15"/>
        <end position="106"/>
    </location>
</feature>
<dbReference type="OrthoDB" id="115213at2"/>
<protein>
    <recommendedName>
        <fullName evidence="1">YdhG-like domain-containing protein</fullName>
    </recommendedName>
</protein>
<evidence type="ECO:0000313" key="3">
    <source>
        <dbReference type="Proteomes" id="UP000051589"/>
    </source>
</evidence>
<name>A0A0R2DR14_9LACO</name>
<reference evidence="2 3" key="1">
    <citation type="journal article" date="2015" name="Genome Announc.">
        <title>Expanding the biotechnology potential of lactobacilli through comparative genomics of 213 strains and associated genera.</title>
        <authorList>
            <person name="Sun Z."/>
            <person name="Harris H.M."/>
            <person name="McCann A."/>
            <person name="Guo C."/>
            <person name="Argimon S."/>
            <person name="Zhang W."/>
            <person name="Yang X."/>
            <person name="Jeffery I.B."/>
            <person name="Cooney J.C."/>
            <person name="Kagawa T.F."/>
            <person name="Liu W."/>
            <person name="Song Y."/>
            <person name="Salvetti E."/>
            <person name="Wrobel A."/>
            <person name="Rasinkangas P."/>
            <person name="Parkhill J."/>
            <person name="Rea M.C."/>
            <person name="O'Sullivan O."/>
            <person name="Ritari J."/>
            <person name="Douillard F.P."/>
            <person name="Paul Ross R."/>
            <person name="Yang R."/>
            <person name="Briner A.E."/>
            <person name="Felis G.E."/>
            <person name="de Vos W.M."/>
            <person name="Barrangou R."/>
            <person name="Klaenhammer T.R."/>
            <person name="Caufield P.W."/>
            <person name="Cui Y."/>
            <person name="Zhang H."/>
            <person name="O'Toole P.W."/>
        </authorList>
    </citation>
    <scope>NUCLEOTIDE SEQUENCE [LARGE SCALE GENOMIC DNA]</scope>
    <source>
        <strain evidence="2 3">DSM 21775</strain>
    </source>
</reference>
<comment type="caution">
    <text evidence="2">The sequence shown here is derived from an EMBL/GenBank/DDBJ whole genome shotgun (WGS) entry which is preliminary data.</text>
</comment>